<reference evidence="2" key="1">
    <citation type="journal article" date="2011" name="PLoS Genet.">
        <title>Genomic analysis of the necrotrophic fungal pathogens Sclerotinia sclerotiorum and Botrytis cinerea.</title>
        <authorList>
            <person name="Amselem J."/>
            <person name="Cuomo C.A."/>
            <person name="van Kan J.A."/>
            <person name="Viaud M."/>
            <person name="Benito E.P."/>
            <person name="Couloux A."/>
            <person name="Coutinho P.M."/>
            <person name="de Vries R.P."/>
            <person name="Dyer P.S."/>
            <person name="Fillinger S."/>
            <person name="Fournier E."/>
            <person name="Gout L."/>
            <person name="Hahn M."/>
            <person name="Kohn L."/>
            <person name="Lapalu N."/>
            <person name="Plummer K.M."/>
            <person name="Pradier J.M."/>
            <person name="Quevillon E."/>
            <person name="Sharon A."/>
            <person name="Simon A."/>
            <person name="ten Have A."/>
            <person name="Tudzynski B."/>
            <person name="Tudzynski P."/>
            <person name="Wincker P."/>
            <person name="Andrew M."/>
            <person name="Anthouard V."/>
            <person name="Beever R.E."/>
            <person name="Beffa R."/>
            <person name="Benoit I."/>
            <person name="Bouzid O."/>
            <person name="Brault B."/>
            <person name="Chen Z."/>
            <person name="Choquer M."/>
            <person name="Collemare J."/>
            <person name="Cotton P."/>
            <person name="Danchin E.G."/>
            <person name="Da Silva C."/>
            <person name="Gautier A."/>
            <person name="Giraud C."/>
            <person name="Giraud T."/>
            <person name="Gonzalez C."/>
            <person name="Grossetete S."/>
            <person name="Guldener U."/>
            <person name="Henrissat B."/>
            <person name="Howlett B.J."/>
            <person name="Kodira C."/>
            <person name="Kretschmer M."/>
            <person name="Lappartient A."/>
            <person name="Leroch M."/>
            <person name="Levis C."/>
            <person name="Mauceli E."/>
            <person name="Neuveglise C."/>
            <person name="Oeser B."/>
            <person name="Pearson M."/>
            <person name="Poulain J."/>
            <person name="Poussereau N."/>
            <person name="Quesneville H."/>
            <person name="Rascle C."/>
            <person name="Schumacher J."/>
            <person name="Segurens B."/>
            <person name="Sexton A."/>
            <person name="Silva E."/>
            <person name="Sirven C."/>
            <person name="Soanes D.M."/>
            <person name="Talbot N.J."/>
            <person name="Templeton M."/>
            <person name="Yandava C."/>
            <person name="Yarden O."/>
            <person name="Zeng Q."/>
            <person name="Rollins J.A."/>
            <person name="Lebrun M.H."/>
            <person name="Dickman M."/>
        </authorList>
    </citation>
    <scope>NUCLEOTIDE SEQUENCE [LARGE SCALE GENOMIC DNA]</scope>
    <source>
        <strain evidence="2">ATCC 18683 / 1980 / Ss-1</strain>
    </source>
</reference>
<dbReference type="GeneID" id="5489964"/>
<gene>
    <name evidence="1" type="ORF">SS1G_05439</name>
</gene>
<keyword evidence="2" id="KW-1185">Reference proteome</keyword>
<dbReference type="EMBL" id="CH476626">
    <property type="protein sequence ID" value="EDO02962.1"/>
    <property type="molecule type" value="Genomic_DNA"/>
</dbReference>
<evidence type="ECO:0000313" key="1">
    <source>
        <dbReference type="EMBL" id="EDO02962.1"/>
    </source>
</evidence>
<dbReference type="RefSeq" id="XP_001594011.1">
    <property type="nucleotide sequence ID" value="XM_001593961.1"/>
</dbReference>
<accession>A7EJE6</accession>
<dbReference type="KEGG" id="ssl:SS1G_05439"/>
<dbReference type="HOGENOM" id="CLU_2997842_0_0_1"/>
<dbReference type="AlphaFoldDB" id="A7EJE6"/>
<organism evidence="1 2">
    <name type="scientific">Sclerotinia sclerotiorum (strain ATCC 18683 / 1980 / Ss-1)</name>
    <name type="common">White mold</name>
    <name type="synonym">Whetzelinia sclerotiorum</name>
    <dbReference type="NCBI Taxonomy" id="665079"/>
    <lineage>
        <taxon>Eukaryota</taxon>
        <taxon>Fungi</taxon>
        <taxon>Dikarya</taxon>
        <taxon>Ascomycota</taxon>
        <taxon>Pezizomycotina</taxon>
        <taxon>Leotiomycetes</taxon>
        <taxon>Helotiales</taxon>
        <taxon>Sclerotiniaceae</taxon>
        <taxon>Sclerotinia</taxon>
    </lineage>
</organism>
<proteinExistence type="predicted"/>
<dbReference type="Proteomes" id="UP000001312">
    <property type="component" value="Unassembled WGS sequence"/>
</dbReference>
<dbReference type="InParanoid" id="A7EJE6"/>
<name>A7EJE6_SCLS1</name>
<evidence type="ECO:0000313" key="2">
    <source>
        <dbReference type="Proteomes" id="UP000001312"/>
    </source>
</evidence>
<sequence length="57" mass="6566">MESSQKRIRRIDEGAVATSLKTSEDSRGLMGRWKVFRKEDKKLGNLRALMCGQRPKD</sequence>
<protein>
    <submittedName>
        <fullName evidence="1">Uncharacterized protein</fullName>
    </submittedName>
</protein>